<dbReference type="RefSeq" id="WP_313719144.1">
    <property type="nucleotide sequence ID" value="NZ_CP134876.1"/>
</dbReference>
<keyword evidence="2" id="KW-1185">Reference proteome</keyword>
<organism evidence="1 2">
    <name type="scientific">Micromonospora halotolerans</name>
    <dbReference type="NCBI Taxonomy" id="709879"/>
    <lineage>
        <taxon>Bacteria</taxon>
        <taxon>Bacillati</taxon>
        <taxon>Actinomycetota</taxon>
        <taxon>Actinomycetes</taxon>
        <taxon>Micromonosporales</taxon>
        <taxon>Micromonosporaceae</taxon>
        <taxon>Micromonospora</taxon>
    </lineage>
</organism>
<dbReference type="Proteomes" id="UP001303001">
    <property type="component" value="Chromosome"/>
</dbReference>
<sequence>MTPVRLASLAAYAGDKLHPDGPSGPLPFSPHISVSARNVVYLVCGWSGRILYVGSTTVGVRTRFSQHLASLTKTLDWASVYIIPLTDGTSERDVRRIEGRIGLAVGPERNKALPRIAVDC</sequence>
<evidence type="ECO:0008006" key="3">
    <source>
        <dbReference type="Google" id="ProtNLM"/>
    </source>
</evidence>
<dbReference type="InterPro" id="IPR035901">
    <property type="entry name" value="GIY-YIG_endonuc_sf"/>
</dbReference>
<evidence type="ECO:0000313" key="1">
    <source>
        <dbReference type="EMBL" id="WNM37561.1"/>
    </source>
</evidence>
<evidence type="ECO:0000313" key="2">
    <source>
        <dbReference type="Proteomes" id="UP001303001"/>
    </source>
</evidence>
<gene>
    <name evidence="1" type="ORF">RMN56_20620</name>
</gene>
<proteinExistence type="predicted"/>
<dbReference type="SUPFAM" id="SSF82771">
    <property type="entry name" value="GIY-YIG endonuclease"/>
    <property type="match status" value="1"/>
</dbReference>
<protein>
    <recommendedName>
        <fullName evidence="3">GIY-YIG domain-containing protein</fullName>
    </recommendedName>
</protein>
<accession>A0ABY9ZQI7</accession>
<dbReference type="EMBL" id="CP134876">
    <property type="protein sequence ID" value="WNM37561.1"/>
    <property type="molecule type" value="Genomic_DNA"/>
</dbReference>
<name>A0ABY9ZQI7_9ACTN</name>
<reference evidence="1 2" key="1">
    <citation type="submission" date="2023-09" db="EMBL/GenBank/DDBJ databases">
        <title>Micromonospora halotolerans DSM 45598 genome sequence.</title>
        <authorList>
            <person name="Mo P."/>
        </authorList>
    </citation>
    <scope>NUCLEOTIDE SEQUENCE [LARGE SCALE GENOMIC DNA]</scope>
    <source>
        <strain evidence="1 2">DSM 45598</strain>
    </source>
</reference>